<evidence type="ECO:0000256" key="5">
    <source>
        <dbReference type="ARBA" id="ARBA00023065"/>
    </source>
</evidence>
<evidence type="ECO:0000313" key="10">
    <source>
        <dbReference type="Proteomes" id="UP000297299"/>
    </source>
</evidence>
<evidence type="ECO:0000256" key="4">
    <source>
        <dbReference type="ARBA" id="ARBA00022989"/>
    </source>
</evidence>
<keyword evidence="10" id="KW-1185">Reference proteome</keyword>
<keyword evidence="3 7" id="KW-0812">Transmembrane</keyword>
<accession>A0A4Y8D9F1</accession>
<evidence type="ECO:0000313" key="9">
    <source>
        <dbReference type="EMBL" id="TEY71553.1"/>
    </source>
</evidence>
<comment type="subcellular location">
    <subcellularLocation>
        <location evidence="1">Membrane</location>
        <topology evidence="1">Multi-pass membrane protein</topology>
    </subcellularLocation>
</comment>
<feature type="transmembrane region" description="Helical" evidence="7">
    <location>
        <begin position="364"/>
        <end position="385"/>
    </location>
</feature>
<organism evidence="9 10">
    <name type="scientific">Botryotinia calthae</name>
    <dbReference type="NCBI Taxonomy" id="38488"/>
    <lineage>
        <taxon>Eukaryota</taxon>
        <taxon>Fungi</taxon>
        <taxon>Dikarya</taxon>
        <taxon>Ascomycota</taxon>
        <taxon>Pezizomycotina</taxon>
        <taxon>Leotiomycetes</taxon>
        <taxon>Helotiales</taxon>
        <taxon>Sclerotiniaceae</taxon>
        <taxon>Botryotinia</taxon>
    </lineage>
</organism>
<dbReference type="OrthoDB" id="2687058at2759"/>
<dbReference type="Pfam" id="PF00999">
    <property type="entry name" value="Na_H_Exchanger"/>
    <property type="match status" value="1"/>
</dbReference>
<feature type="transmembrane region" description="Helical" evidence="7">
    <location>
        <begin position="177"/>
        <end position="202"/>
    </location>
</feature>
<keyword evidence="4 7" id="KW-1133">Transmembrane helix</keyword>
<feature type="domain" description="Cation/H+ exchanger transmembrane" evidence="8">
    <location>
        <begin position="58"/>
        <end position="444"/>
    </location>
</feature>
<comment type="caution">
    <text evidence="9">The sequence shown here is derived from an EMBL/GenBank/DDBJ whole genome shotgun (WGS) entry which is preliminary data.</text>
</comment>
<feature type="transmembrane region" description="Helical" evidence="7">
    <location>
        <begin position="142"/>
        <end position="165"/>
    </location>
</feature>
<feature type="transmembrane region" description="Helical" evidence="7">
    <location>
        <begin position="244"/>
        <end position="264"/>
    </location>
</feature>
<dbReference type="PANTHER" id="PTHR32468">
    <property type="entry name" value="CATION/H + ANTIPORTER"/>
    <property type="match status" value="1"/>
</dbReference>
<dbReference type="InterPro" id="IPR050794">
    <property type="entry name" value="CPA2_transporter"/>
</dbReference>
<feature type="transmembrane region" description="Helical" evidence="7">
    <location>
        <begin position="45"/>
        <end position="65"/>
    </location>
</feature>
<evidence type="ECO:0000256" key="7">
    <source>
        <dbReference type="SAM" id="Phobius"/>
    </source>
</evidence>
<feature type="transmembrane region" description="Helical" evidence="7">
    <location>
        <begin position="430"/>
        <end position="453"/>
    </location>
</feature>
<proteinExistence type="predicted"/>
<dbReference type="EMBL" id="PHWZ01000091">
    <property type="protein sequence ID" value="TEY71553.1"/>
    <property type="molecule type" value="Genomic_DNA"/>
</dbReference>
<feature type="transmembrane region" description="Helical" evidence="7">
    <location>
        <begin position="110"/>
        <end position="130"/>
    </location>
</feature>
<keyword evidence="6 7" id="KW-0472">Membrane</keyword>
<dbReference type="STRING" id="38488.A0A4Y8D9F1"/>
<gene>
    <name evidence="9" type="ORF">BOTCAL_0091g00380</name>
</gene>
<evidence type="ECO:0000256" key="1">
    <source>
        <dbReference type="ARBA" id="ARBA00004141"/>
    </source>
</evidence>
<dbReference type="PANTHER" id="PTHR32468:SF0">
    <property type="entry name" value="K(+)_H(+) ANTIPORTER 1"/>
    <property type="match status" value="1"/>
</dbReference>
<dbReference type="Gene3D" id="1.20.1530.20">
    <property type="match status" value="1"/>
</dbReference>
<name>A0A4Y8D9F1_9HELO</name>
<evidence type="ECO:0000256" key="3">
    <source>
        <dbReference type="ARBA" id="ARBA00022692"/>
    </source>
</evidence>
<dbReference type="GO" id="GO:0016020">
    <property type="term" value="C:membrane"/>
    <property type="evidence" value="ECO:0007669"/>
    <property type="project" value="UniProtKB-SubCell"/>
</dbReference>
<evidence type="ECO:0000256" key="2">
    <source>
        <dbReference type="ARBA" id="ARBA00022448"/>
    </source>
</evidence>
<feature type="transmembrane region" description="Helical" evidence="7">
    <location>
        <begin position="336"/>
        <end position="358"/>
    </location>
</feature>
<feature type="transmembrane region" description="Helical" evidence="7">
    <location>
        <begin position="77"/>
        <end position="98"/>
    </location>
</feature>
<dbReference type="GO" id="GO:1902600">
    <property type="term" value="P:proton transmembrane transport"/>
    <property type="evidence" value="ECO:0007669"/>
    <property type="project" value="InterPro"/>
</dbReference>
<dbReference type="InterPro" id="IPR006153">
    <property type="entry name" value="Cation/H_exchanger_TM"/>
</dbReference>
<dbReference type="Proteomes" id="UP000297299">
    <property type="component" value="Unassembled WGS sequence"/>
</dbReference>
<feature type="transmembrane region" description="Helical" evidence="7">
    <location>
        <begin position="285"/>
        <end position="304"/>
    </location>
</feature>
<keyword evidence="2" id="KW-0813">Transport</keyword>
<sequence>MATLTSSIATAVTAASSSASATSTHRAAPQGGILEGGNPTVYSASNPIVLFIIQAGIIIIFCRLLHYPLSKLRQPRVIAEVIGGIILGPSVMMRIPGFQETIFPVASMPVLNMAANLGLILFLFLVGLEVNMRLFLGNWRVALSVGLAGMILPFGLGCAVAYGLYNEFRNDPGTVHISFPVYMLFVGTALAITAFPVLCRILTELNLLATPVGVTVLAAGVGNDVTGWILLALCVALVNNGSGLAALWVLLVCVGWCLFLVYAVRPVFRYILRRNGSLEKGPSQGMVALTILIVLTSSWFTAIIGVHAIFGAFLAGLICPHEGGFAIHLTEKIEDLVAVLLLPLYFALSGLSTNLGLLNDGITWAYVIAIIVVAFSGKIIGGTLAAKACKLVWRESLSIGVLMSCKGLVELIVLNIGLQAKILSTRTFTIFVVMALVTTVATTPLTTALYPPWYQKKLEAWKKGEIDWEGNRLHPEGDDYTPEHSLEKLESTQVRRLLVYLRLDSLPSLFTFIALLGGDNTSKVTKVHRTKAELETVDEDGTPSSLTPKKLPLEVHGVRLLELTDRTSSVMAEVDEYTYRDPVVNAFRTFAQLNNVAVSGGVSVALTTQAADNFSDLVLIPWTEPSILPVNEVHHDSFSSGLQDIFIQKTLEIANCNIAIFINRVFGGPTLREPRNLSSSASRLSIRSSQRAHHVYFPFFGGADDRVALRFVLQLAQNSNITVTIIHFITPIHNPKTYEVKHSSFPATATGSQHGGSSGSALRITERVDTEDLYNAAASDTALLHTLRDSLPQAFTNRVVFVDVKTTTPLADCRGKSPLAMALINEEGASGESGKEMRKTVGVTAEALISSGVRGSVLVIQAGGRGLES</sequence>
<protein>
    <recommendedName>
        <fullName evidence="8">Cation/H+ exchanger transmembrane domain-containing protein</fullName>
    </recommendedName>
</protein>
<dbReference type="AlphaFoldDB" id="A0A4Y8D9F1"/>
<reference evidence="9 10" key="1">
    <citation type="submission" date="2017-11" db="EMBL/GenBank/DDBJ databases">
        <title>Comparative genomics of Botrytis spp.</title>
        <authorList>
            <person name="Valero-Jimenez C.A."/>
            <person name="Tapia P."/>
            <person name="Veloso J."/>
            <person name="Silva-Moreno E."/>
            <person name="Staats M."/>
            <person name="Valdes J.H."/>
            <person name="Van Kan J.A.L."/>
        </authorList>
    </citation>
    <scope>NUCLEOTIDE SEQUENCE [LARGE SCALE GENOMIC DNA]</scope>
    <source>
        <strain evidence="9 10">MUCL2830</strain>
    </source>
</reference>
<feature type="transmembrane region" description="Helical" evidence="7">
    <location>
        <begin position="310"/>
        <end position="329"/>
    </location>
</feature>
<dbReference type="GO" id="GO:0015297">
    <property type="term" value="F:antiporter activity"/>
    <property type="evidence" value="ECO:0007669"/>
    <property type="project" value="InterPro"/>
</dbReference>
<dbReference type="InterPro" id="IPR038770">
    <property type="entry name" value="Na+/solute_symporter_sf"/>
</dbReference>
<evidence type="ECO:0000256" key="6">
    <source>
        <dbReference type="ARBA" id="ARBA00023136"/>
    </source>
</evidence>
<keyword evidence="5" id="KW-0406">Ion transport</keyword>
<feature type="transmembrane region" description="Helical" evidence="7">
    <location>
        <begin position="214"/>
        <end position="238"/>
    </location>
</feature>
<evidence type="ECO:0000259" key="8">
    <source>
        <dbReference type="Pfam" id="PF00999"/>
    </source>
</evidence>